<reference evidence="2 3" key="1">
    <citation type="journal article" date="2018" name="Front. Plant Sci.">
        <title>Red Clover (Trifolium pratense) and Zigzag Clover (T. medium) - A Picture of Genomic Similarities and Differences.</title>
        <authorList>
            <person name="Dluhosova J."/>
            <person name="Istvanek J."/>
            <person name="Nedelnik J."/>
            <person name="Repkova J."/>
        </authorList>
    </citation>
    <scope>NUCLEOTIDE SEQUENCE [LARGE SCALE GENOMIC DNA]</scope>
    <source>
        <strain evidence="3">cv. 10/8</strain>
        <tissue evidence="2">Leaf</tissue>
    </source>
</reference>
<feature type="region of interest" description="Disordered" evidence="1">
    <location>
        <begin position="35"/>
        <end position="54"/>
    </location>
</feature>
<dbReference type="AlphaFoldDB" id="A0A392VMP2"/>
<evidence type="ECO:0000313" key="2">
    <source>
        <dbReference type="EMBL" id="MCI89157.1"/>
    </source>
</evidence>
<name>A0A392VMP2_9FABA</name>
<protein>
    <submittedName>
        <fullName evidence="2">Uncharacterized protein</fullName>
    </submittedName>
</protein>
<feature type="non-terminal residue" evidence="2">
    <location>
        <position position="1"/>
    </location>
</feature>
<dbReference type="EMBL" id="LXQA011212336">
    <property type="protein sequence ID" value="MCI89157.1"/>
    <property type="molecule type" value="Genomic_DNA"/>
</dbReference>
<accession>A0A392VMP2</accession>
<sequence length="54" mass="5761">DVPTEEDTDEISSSERPLGRIYFQRALRDLQAAQAAGAASGSTSHPPAAPVFEF</sequence>
<dbReference type="Proteomes" id="UP000265520">
    <property type="component" value="Unassembled WGS sequence"/>
</dbReference>
<feature type="compositionally biased region" description="Low complexity" evidence="1">
    <location>
        <begin position="35"/>
        <end position="46"/>
    </location>
</feature>
<evidence type="ECO:0000313" key="3">
    <source>
        <dbReference type="Proteomes" id="UP000265520"/>
    </source>
</evidence>
<comment type="caution">
    <text evidence="2">The sequence shown here is derived from an EMBL/GenBank/DDBJ whole genome shotgun (WGS) entry which is preliminary data.</text>
</comment>
<proteinExistence type="predicted"/>
<evidence type="ECO:0000256" key="1">
    <source>
        <dbReference type="SAM" id="MobiDB-lite"/>
    </source>
</evidence>
<organism evidence="2 3">
    <name type="scientific">Trifolium medium</name>
    <dbReference type="NCBI Taxonomy" id="97028"/>
    <lineage>
        <taxon>Eukaryota</taxon>
        <taxon>Viridiplantae</taxon>
        <taxon>Streptophyta</taxon>
        <taxon>Embryophyta</taxon>
        <taxon>Tracheophyta</taxon>
        <taxon>Spermatophyta</taxon>
        <taxon>Magnoliopsida</taxon>
        <taxon>eudicotyledons</taxon>
        <taxon>Gunneridae</taxon>
        <taxon>Pentapetalae</taxon>
        <taxon>rosids</taxon>
        <taxon>fabids</taxon>
        <taxon>Fabales</taxon>
        <taxon>Fabaceae</taxon>
        <taxon>Papilionoideae</taxon>
        <taxon>50 kb inversion clade</taxon>
        <taxon>NPAAA clade</taxon>
        <taxon>Hologalegina</taxon>
        <taxon>IRL clade</taxon>
        <taxon>Trifolieae</taxon>
        <taxon>Trifolium</taxon>
    </lineage>
</organism>
<keyword evidence="3" id="KW-1185">Reference proteome</keyword>